<sequence length="174" mass="18680">MTAGLIAAGFATPVLAQSCLQPAERTGIEVRALQSQLMVAALACNKTNDYNTFVTRYQRDLGEAYKAVTNHFKRVHGAVQGQKQLDIFITQLANAQSQDGIDQGSTFCQNVTPLFQQSLAQNTSMAQLASISMQSNVVVPYELDTCTGATAAPVRETPAATRRAAPSRARTASR</sequence>
<proteinExistence type="predicted"/>
<reference evidence="2 3" key="1">
    <citation type="submission" date="2020-09" db="EMBL/GenBank/DDBJ databases">
        <title>Roseomonas.</title>
        <authorList>
            <person name="Zhu W."/>
        </authorList>
    </citation>
    <scope>NUCLEOTIDE SEQUENCE [LARGE SCALE GENOMIC DNA]</scope>
    <source>
        <strain evidence="2 3">573</strain>
    </source>
</reference>
<evidence type="ECO:0000313" key="2">
    <source>
        <dbReference type="EMBL" id="MBO1079150.1"/>
    </source>
</evidence>
<feature type="region of interest" description="Disordered" evidence="1">
    <location>
        <begin position="152"/>
        <end position="174"/>
    </location>
</feature>
<dbReference type="EMBL" id="JACTNG010000004">
    <property type="protein sequence ID" value="MBO1079150.1"/>
    <property type="molecule type" value="Genomic_DNA"/>
</dbReference>
<evidence type="ECO:0000313" key="3">
    <source>
        <dbReference type="Proteomes" id="UP001518989"/>
    </source>
</evidence>
<evidence type="ECO:0000256" key="1">
    <source>
        <dbReference type="SAM" id="MobiDB-lite"/>
    </source>
</evidence>
<comment type="caution">
    <text evidence="2">The sequence shown here is derived from an EMBL/GenBank/DDBJ whole genome shotgun (WGS) entry which is preliminary data.</text>
</comment>
<organism evidence="2 3">
    <name type="scientific">Roseomonas haemaphysalidis</name>
    <dbReference type="NCBI Taxonomy" id="2768162"/>
    <lineage>
        <taxon>Bacteria</taxon>
        <taxon>Pseudomonadati</taxon>
        <taxon>Pseudomonadota</taxon>
        <taxon>Alphaproteobacteria</taxon>
        <taxon>Acetobacterales</taxon>
        <taxon>Roseomonadaceae</taxon>
        <taxon>Roseomonas</taxon>
    </lineage>
</organism>
<protein>
    <submittedName>
        <fullName evidence="2">Uncharacterized protein</fullName>
    </submittedName>
</protein>
<keyword evidence="3" id="KW-1185">Reference proteome</keyword>
<dbReference type="Proteomes" id="UP001518989">
    <property type="component" value="Unassembled WGS sequence"/>
</dbReference>
<gene>
    <name evidence="2" type="ORF">IAI61_08915</name>
</gene>
<name>A0ABS3KNW2_9PROT</name>
<dbReference type="RefSeq" id="WP_207416657.1">
    <property type="nucleotide sequence ID" value="NZ_CP061177.1"/>
</dbReference>
<accession>A0ABS3KNW2</accession>